<comment type="caution">
    <text evidence="4">The sequence shown here is derived from an EMBL/GenBank/DDBJ whole genome shotgun (WGS) entry which is preliminary data.</text>
</comment>
<reference evidence="5" key="1">
    <citation type="submission" date="2018-08" db="EMBL/GenBank/DDBJ databases">
        <authorList>
            <person name="Kim S.-J."/>
            <person name="Jung G.-Y."/>
        </authorList>
    </citation>
    <scope>NUCLEOTIDE SEQUENCE [LARGE SCALE GENOMIC DNA]</scope>
    <source>
        <strain evidence="5">GY_H</strain>
    </source>
</reference>
<keyword evidence="2" id="KW-1133">Transmembrane helix</keyword>
<evidence type="ECO:0000256" key="1">
    <source>
        <dbReference type="SAM" id="MobiDB-lite"/>
    </source>
</evidence>
<protein>
    <recommendedName>
        <fullName evidence="3">Extensin-like C-terminal domain-containing protein</fullName>
    </recommendedName>
</protein>
<dbReference type="OrthoDB" id="9809788at2"/>
<dbReference type="Pfam" id="PF06904">
    <property type="entry name" value="Extensin-like_C"/>
    <property type="match status" value="1"/>
</dbReference>
<dbReference type="Proteomes" id="UP000263993">
    <property type="component" value="Unassembled WGS sequence"/>
</dbReference>
<feature type="compositionally biased region" description="Pro residues" evidence="1">
    <location>
        <begin position="335"/>
        <end position="346"/>
    </location>
</feature>
<organism evidence="4 5">
    <name type="scientific">Undibacter mobilis</name>
    <dbReference type="NCBI Taxonomy" id="2292256"/>
    <lineage>
        <taxon>Bacteria</taxon>
        <taxon>Pseudomonadati</taxon>
        <taxon>Pseudomonadota</taxon>
        <taxon>Alphaproteobacteria</taxon>
        <taxon>Hyphomicrobiales</taxon>
        <taxon>Nitrobacteraceae</taxon>
        <taxon>Undibacter</taxon>
    </lineage>
</organism>
<proteinExistence type="predicted"/>
<keyword evidence="2" id="KW-0812">Transmembrane</keyword>
<feature type="domain" description="Extensin-like C-terminal" evidence="3">
    <location>
        <begin position="155"/>
        <end position="330"/>
    </location>
</feature>
<name>A0A371B4B1_9BRAD</name>
<sequence length="424" mass="46126">MWRRDRRCAGITAASPASVQAWNSLSVLLGGLYRRRSLSAFWTGPSPVTDRLAVVDESESVGVVGRFDLCLAQTPHSCQRSRTMRRLAAAFCIAVGGGLLSAVLPAFADDVPLPRSRPAIPATPATPAPWREPLSFREAAGADFQGAAVTSAPSECRQRLEKTAKLRPIPRLIGPGACGGEDMVELEAVLINKDRRIDIRPAPFLRCEMAEQFTLWVRDDVAARVTKNGQTLASVETYDDYSCRGRNRIFGAKLSEHGKGNAVDVRSITFTDKKSVLLTDKTFAKDVRTDLRASACARFTTVLGPGSDGYHEEHIHVDLAQRRGGFRMCQWNVLEPPPPPPPPPKPAEVAKADPKGDAKSEAKSEKKPDEPAPEEHADDADDAAAEPAKTAPIAIADVPLPRPRPAMKRKKSRGGVYFPFNLLR</sequence>
<evidence type="ECO:0000313" key="4">
    <source>
        <dbReference type="EMBL" id="RDV02419.1"/>
    </source>
</evidence>
<accession>A0A371B4B1</accession>
<feature type="compositionally biased region" description="Basic and acidic residues" evidence="1">
    <location>
        <begin position="348"/>
        <end position="375"/>
    </location>
</feature>
<feature type="region of interest" description="Disordered" evidence="1">
    <location>
        <begin position="330"/>
        <end position="424"/>
    </location>
</feature>
<keyword evidence="5" id="KW-1185">Reference proteome</keyword>
<gene>
    <name evidence="4" type="ORF">DXH78_16955</name>
</gene>
<evidence type="ECO:0000256" key="2">
    <source>
        <dbReference type="SAM" id="Phobius"/>
    </source>
</evidence>
<dbReference type="InterPro" id="IPR009683">
    <property type="entry name" value="Extensin-like_C"/>
</dbReference>
<feature type="compositionally biased region" description="Low complexity" evidence="1">
    <location>
        <begin position="385"/>
        <end position="396"/>
    </location>
</feature>
<feature type="transmembrane region" description="Helical" evidence="2">
    <location>
        <begin position="87"/>
        <end position="108"/>
    </location>
</feature>
<evidence type="ECO:0000313" key="5">
    <source>
        <dbReference type="Proteomes" id="UP000263993"/>
    </source>
</evidence>
<evidence type="ECO:0000259" key="3">
    <source>
        <dbReference type="Pfam" id="PF06904"/>
    </source>
</evidence>
<keyword evidence="2" id="KW-0472">Membrane</keyword>
<dbReference type="AlphaFoldDB" id="A0A371B4B1"/>
<dbReference type="EMBL" id="QRGO01000002">
    <property type="protein sequence ID" value="RDV02419.1"/>
    <property type="molecule type" value="Genomic_DNA"/>
</dbReference>